<proteinExistence type="predicted"/>
<sequence>MRNELGHFKKGHNEGFTTDRPKALKSLVGIRLTPEDKEALKNVPNWQERLREYIQLLINEDGE</sequence>
<keyword evidence="3" id="KW-1185">Reference proteome</keyword>
<evidence type="ECO:0000313" key="2">
    <source>
        <dbReference type="EMBL" id="BAY81586.1"/>
    </source>
</evidence>
<name>A0A1Z4LK25_9CYAN</name>
<dbReference type="EMBL" id="AP018227">
    <property type="protein sequence ID" value="BAY81586.1"/>
    <property type="molecule type" value="Genomic_DNA"/>
</dbReference>
<protein>
    <submittedName>
        <fullName evidence="2">Uncharacterized protein</fullName>
    </submittedName>
</protein>
<dbReference type="Proteomes" id="UP000218418">
    <property type="component" value="Chromosome"/>
</dbReference>
<feature type="region of interest" description="Disordered" evidence="1">
    <location>
        <begin position="1"/>
        <end position="20"/>
    </location>
</feature>
<evidence type="ECO:0000313" key="3">
    <source>
        <dbReference type="Proteomes" id="UP000218418"/>
    </source>
</evidence>
<organism evidence="2 3">
    <name type="scientific">Calothrix parasitica NIES-267</name>
    <dbReference type="NCBI Taxonomy" id="1973488"/>
    <lineage>
        <taxon>Bacteria</taxon>
        <taxon>Bacillati</taxon>
        <taxon>Cyanobacteriota</taxon>
        <taxon>Cyanophyceae</taxon>
        <taxon>Nostocales</taxon>
        <taxon>Calotrichaceae</taxon>
        <taxon>Calothrix</taxon>
    </lineage>
</organism>
<gene>
    <name evidence="2" type="ORF">NIES267_10630</name>
</gene>
<accession>A0A1Z4LK25</accession>
<dbReference type="AlphaFoldDB" id="A0A1Z4LK25"/>
<dbReference type="OrthoDB" id="515847at2"/>
<evidence type="ECO:0000256" key="1">
    <source>
        <dbReference type="SAM" id="MobiDB-lite"/>
    </source>
</evidence>
<reference evidence="2 3" key="1">
    <citation type="submission" date="2017-06" db="EMBL/GenBank/DDBJ databases">
        <title>Genome sequencing of cyanobaciteial culture collection at National Institute for Environmental Studies (NIES).</title>
        <authorList>
            <person name="Hirose Y."/>
            <person name="Shimura Y."/>
            <person name="Fujisawa T."/>
            <person name="Nakamura Y."/>
            <person name="Kawachi M."/>
        </authorList>
    </citation>
    <scope>NUCLEOTIDE SEQUENCE [LARGE SCALE GENOMIC DNA]</scope>
    <source>
        <strain evidence="2 3">NIES-267</strain>
    </source>
</reference>